<dbReference type="PROSITE" id="PS50089">
    <property type="entry name" value="ZF_RING_2"/>
    <property type="match status" value="1"/>
</dbReference>
<feature type="transmembrane region" description="Helical" evidence="4">
    <location>
        <begin position="6"/>
        <end position="26"/>
    </location>
</feature>
<evidence type="ECO:0000256" key="3">
    <source>
        <dbReference type="PROSITE-ProRule" id="PRU00175"/>
    </source>
</evidence>
<organism evidence="6 7">
    <name type="scientific">Macrostomum lignano</name>
    <dbReference type="NCBI Taxonomy" id="282301"/>
    <lineage>
        <taxon>Eukaryota</taxon>
        <taxon>Metazoa</taxon>
        <taxon>Spiralia</taxon>
        <taxon>Lophotrochozoa</taxon>
        <taxon>Platyhelminthes</taxon>
        <taxon>Rhabditophora</taxon>
        <taxon>Macrostomorpha</taxon>
        <taxon>Macrostomida</taxon>
        <taxon>Macrostomidae</taxon>
        <taxon>Macrostomum</taxon>
    </lineage>
</organism>
<dbReference type="Pfam" id="PF13920">
    <property type="entry name" value="zf-C3HC4_3"/>
    <property type="match status" value="1"/>
</dbReference>
<gene>
    <name evidence="6" type="ORF">BOX15_Mlig016736g1</name>
</gene>
<evidence type="ECO:0000256" key="2">
    <source>
        <dbReference type="ARBA" id="ARBA00022833"/>
    </source>
</evidence>
<dbReference type="PANTHER" id="PTHR22696:SF1">
    <property type="entry name" value="E3 UBIQUITIN-PROTEIN LIGASE RNF26"/>
    <property type="match status" value="1"/>
</dbReference>
<dbReference type="SUPFAM" id="SSF57850">
    <property type="entry name" value="RING/U-box"/>
    <property type="match status" value="1"/>
</dbReference>
<dbReference type="InterPro" id="IPR001841">
    <property type="entry name" value="Znf_RING"/>
</dbReference>
<dbReference type="InterPro" id="IPR013083">
    <property type="entry name" value="Znf_RING/FYVE/PHD"/>
</dbReference>
<dbReference type="PANTHER" id="PTHR22696">
    <property type="entry name" value="E3 UBIQUITIN-PROTEIN LIGASE RNF26"/>
    <property type="match status" value="1"/>
</dbReference>
<reference evidence="6 7" key="1">
    <citation type="submission" date="2017-06" db="EMBL/GenBank/DDBJ databases">
        <title>A platform for efficient transgenesis in Macrostomum lignano, a flatworm model organism for stem cell research.</title>
        <authorList>
            <person name="Berezikov E."/>
        </authorList>
    </citation>
    <scope>NUCLEOTIDE SEQUENCE [LARGE SCALE GENOMIC DNA]</scope>
    <source>
        <strain evidence="6">DV1</strain>
        <tissue evidence="6">Whole organism</tissue>
    </source>
</reference>
<keyword evidence="1 3" id="KW-0479">Metal-binding</keyword>
<dbReference type="GO" id="GO:0008270">
    <property type="term" value="F:zinc ion binding"/>
    <property type="evidence" value="ECO:0007669"/>
    <property type="project" value="UniProtKB-KW"/>
</dbReference>
<protein>
    <recommendedName>
        <fullName evidence="5">RING-type domain-containing protein</fullName>
    </recommendedName>
</protein>
<evidence type="ECO:0000313" key="6">
    <source>
        <dbReference type="EMBL" id="PAA66710.1"/>
    </source>
</evidence>
<dbReference type="AlphaFoldDB" id="A0A267EYW9"/>
<dbReference type="GO" id="GO:0061630">
    <property type="term" value="F:ubiquitin protein ligase activity"/>
    <property type="evidence" value="ECO:0007669"/>
    <property type="project" value="TreeGrafter"/>
</dbReference>
<keyword evidence="4" id="KW-0472">Membrane</keyword>
<dbReference type="OrthoDB" id="66726at2759"/>
<feature type="domain" description="RING-type" evidence="5">
    <location>
        <begin position="61"/>
        <end position="98"/>
    </location>
</feature>
<keyword evidence="7" id="KW-1185">Reference proteome</keyword>
<feature type="non-terminal residue" evidence="6">
    <location>
        <position position="1"/>
    </location>
</feature>
<dbReference type="GO" id="GO:0006511">
    <property type="term" value="P:ubiquitin-dependent protein catabolic process"/>
    <property type="evidence" value="ECO:0007669"/>
    <property type="project" value="TreeGrafter"/>
</dbReference>
<keyword evidence="2" id="KW-0862">Zinc</keyword>
<sequence>QSMSGRIIVGAIVLVVSVGASVYYYLRSRRPQAQAQAQGLSLSLSSSSRGDSKEVSEQLQCVVCLDRERNIMLQPCNHFCLCDACHQRLKRRVCPICNRPIASVLPVFVS</sequence>
<dbReference type="GO" id="GO:0016567">
    <property type="term" value="P:protein ubiquitination"/>
    <property type="evidence" value="ECO:0007669"/>
    <property type="project" value="TreeGrafter"/>
</dbReference>
<accession>A0A267EYW9</accession>
<evidence type="ECO:0000313" key="7">
    <source>
        <dbReference type="Proteomes" id="UP000215902"/>
    </source>
</evidence>
<keyword evidence="4" id="KW-1133">Transmembrane helix</keyword>
<comment type="caution">
    <text evidence="6">The sequence shown here is derived from an EMBL/GenBank/DDBJ whole genome shotgun (WGS) entry which is preliminary data.</text>
</comment>
<dbReference type="Gene3D" id="3.30.40.10">
    <property type="entry name" value="Zinc/RING finger domain, C3HC4 (zinc finger)"/>
    <property type="match status" value="1"/>
</dbReference>
<dbReference type="CDD" id="cd16649">
    <property type="entry name" value="mRING-HC-C3HC5_CGRF1-like"/>
    <property type="match status" value="1"/>
</dbReference>
<keyword evidence="1 3" id="KW-0863">Zinc-finger</keyword>
<dbReference type="Proteomes" id="UP000215902">
    <property type="component" value="Unassembled WGS sequence"/>
</dbReference>
<evidence type="ECO:0000256" key="4">
    <source>
        <dbReference type="SAM" id="Phobius"/>
    </source>
</evidence>
<dbReference type="STRING" id="282301.A0A267EYW9"/>
<evidence type="ECO:0000259" key="5">
    <source>
        <dbReference type="PROSITE" id="PS50089"/>
    </source>
</evidence>
<keyword evidence="4" id="KW-0812">Transmembrane</keyword>
<dbReference type="EMBL" id="NIVC01001539">
    <property type="protein sequence ID" value="PAA66710.1"/>
    <property type="molecule type" value="Genomic_DNA"/>
</dbReference>
<evidence type="ECO:0000256" key="1">
    <source>
        <dbReference type="ARBA" id="ARBA00022771"/>
    </source>
</evidence>
<proteinExistence type="predicted"/>
<name>A0A267EYW9_9PLAT</name>